<dbReference type="OMA" id="REMKGWF"/>
<gene>
    <name evidence="2" type="ORF">LAFE_0H02784G</name>
</gene>
<dbReference type="AlphaFoldDB" id="A0A1G4MJ96"/>
<keyword evidence="1" id="KW-0812">Transmembrane</keyword>
<evidence type="ECO:0000313" key="2">
    <source>
        <dbReference type="EMBL" id="SCW03957.1"/>
    </source>
</evidence>
<dbReference type="STRING" id="4955.A0A1G4MJ96"/>
<reference evidence="2 3" key="1">
    <citation type="submission" date="2016-03" db="EMBL/GenBank/DDBJ databases">
        <authorList>
            <person name="Devillers H."/>
        </authorList>
    </citation>
    <scope>NUCLEOTIDE SEQUENCE [LARGE SCALE GENOMIC DNA]</scope>
    <source>
        <strain evidence="2">CBS 6772</strain>
    </source>
</reference>
<evidence type="ECO:0000256" key="1">
    <source>
        <dbReference type="SAM" id="Phobius"/>
    </source>
</evidence>
<accession>A0A1G4MJ96</accession>
<evidence type="ECO:0000313" key="3">
    <source>
        <dbReference type="Proteomes" id="UP000190831"/>
    </source>
</evidence>
<name>A0A1G4MJ96_LACFM</name>
<feature type="transmembrane region" description="Helical" evidence="1">
    <location>
        <begin position="43"/>
        <end position="62"/>
    </location>
</feature>
<organism evidence="2 3">
    <name type="scientific">Lachancea fermentati</name>
    <name type="common">Zygosaccharomyces fermentati</name>
    <dbReference type="NCBI Taxonomy" id="4955"/>
    <lineage>
        <taxon>Eukaryota</taxon>
        <taxon>Fungi</taxon>
        <taxon>Dikarya</taxon>
        <taxon>Ascomycota</taxon>
        <taxon>Saccharomycotina</taxon>
        <taxon>Saccharomycetes</taxon>
        <taxon>Saccharomycetales</taxon>
        <taxon>Saccharomycetaceae</taxon>
        <taxon>Lachancea</taxon>
    </lineage>
</organism>
<keyword evidence="1" id="KW-0472">Membrane</keyword>
<sequence>MAASPYHPHIIVIVIKQTMNWPDESRIIRARPKQLTLVKIQNLFYNTGLIVCVMYVFVAMIIQPSLQAAYNQRIEFSVSALLKARKLVTFLEKRIKTTPITVLGFNEVVNLETNKRYLERSTQTDETAEVYKNCEKSSEGNEKGWSRIAERLKTVNEALQDFNNQNDRAEYLDSFSFQVKLVHDQLSNIDGRSKINAVMKEFTQTTREMKGWFINRRIPS</sequence>
<proteinExistence type="predicted"/>
<keyword evidence="1" id="KW-1133">Transmembrane helix</keyword>
<keyword evidence="3" id="KW-1185">Reference proteome</keyword>
<dbReference type="OrthoDB" id="4034942at2759"/>
<protein>
    <submittedName>
        <fullName evidence="2">LAFE_0H02784g1_1</fullName>
    </submittedName>
</protein>
<dbReference type="Proteomes" id="UP000190831">
    <property type="component" value="Chromosome H"/>
</dbReference>
<dbReference type="EMBL" id="LT598491">
    <property type="protein sequence ID" value="SCW03957.1"/>
    <property type="molecule type" value="Genomic_DNA"/>
</dbReference>